<protein>
    <submittedName>
        <fullName evidence="1">Uncharacterized protein</fullName>
    </submittedName>
</protein>
<organism evidence="1 2">
    <name type="scientific">Arachis hypogaea</name>
    <name type="common">Peanut</name>
    <dbReference type="NCBI Taxonomy" id="3818"/>
    <lineage>
        <taxon>Eukaryota</taxon>
        <taxon>Viridiplantae</taxon>
        <taxon>Streptophyta</taxon>
        <taxon>Embryophyta</taxon>
        <taxon>Tracheophyta</taxon>
        <taxon>Spermatophyta</taxon>
        <taxon>Magnoliopsida</taxon>
        <taxon>eudicotyledons</taxon>
        <taxon>Gunneridae</taxon>
        <taxon>Pentapetalae</taxon>
        <taxon>rosids</taxon>
        <taxon>fabids</taxon>
        <taxon>Fabales</taxon>
        <taxon>Fabaceae</taxon>
        <taxon>Papilionoideae</taxon>
        <taxon>50 kb inversion clade</taxon>
        <taxon>dalbergioids sensu lato</taxon>
        <taxon>Dalbergieae</taxon>
        <taxon>Pterocarpus clade</taxon>
        <taxon>Arachis</taxon>
    </lineage>
</organism>
<gene>
    <name evidence="1" type="ORF">Ahy_A02g009006</name>
</gene>
<dbReference type="Proteomes" id="UP000289738">
    <property type="component" value="Chromosome A02"/>
</dbReference>
<reference evidence="1 2" key="1">
    <citation type="submission" date="2019-01" db="EMBL/GenBank/DDBJ databases">
        <title>Sequencing of cultivated peanut Arachis hypogaea provides insights into genome evolution and oil improvement.</title>
        <authorList>
            <person name="Chen X."/>
        </authorList>
    </citation>
    <scope>NUCLEOTIDE SEQUENCE [LARGE SCALE GENOMIC DNA]</scope>
    <source>
        <strain evidence="2">cv. Fuhuasheng</strain>
        <tissue evidence="1">Leaves</tissue>
    </source>
</reference>
<evidence type="ECO:0000313" key="2">
    <source>
        <dbReference type="Proteomes" id="UP000289738"/>
    </source>
</evidence>
<proteinExistence type="predicted"/>
<dbReference type="AlphaFoldDB" id="A0A445EFN4"/>
<comment type="caution">
    <text evidence="1">The sequence shown here is derived from an EMBL/GenBank/DDBJ whole genome shotgun (WGS) entry which is preliminary data.</text>
</comment>
<keyword evidence="2" id="KW-1185">Reference proteome</keyword>
<sequence>MENRNVQMAIPIVVVDAAALSASLECVEFENNGDRSVFAISNGWTAIKTACWVKEETSWKRVL</sequence>
<evidence type="ECO:0000313" key="1">
    <source>
        <dbReference type="EMBL" id="RYR74330.1"/>
    </source>
</evidence>
<name>A0A445EFN4_ARAHY</name>
<accession>A0A445EFN4</accession>
<dbReference type="EMBL" id="SDMP01000002">
    <property type="protein sequence ID" value="RYR74330.1"/>
    <property type="molecule type" value="Genomic_DNA"/>
</dbReference>